<sequence length="120" mass="13537">MISDDDYIAGDSYILEVQVFEDEAQTIPQDLNTIINVVYGIWYSNDLVNPIFETELADGFITIPDRTNGKILVDLRSDQANIRQGQLFQTVKIVDDSGRITTVLSEYLNIRTLPKVKGIV</sequence>
<dbReference type="EMBL" id="HQ641347">
    <property type="protein sequence ID" value="ADX87909.1"/>
    <property type="molecule type" value="Genomic_DNA"/>
</dbReference>
<dbReference type="RefSeq" id="YP_004251034.1">
    <property type="nucleotide sequence ID" value="NC_015157.1"/>
</dbReference>
<reference evidence="1 2" key="1">
    <citation type="journal article" date="2011" name="MBio">
        <title>Evidence of a dominant lineage of Vibrio cholerae-specific lytic bacteriophages shed by cholera patients over a 10-year period in Dhaka, Bangladesh.</title>
        <authorList>
            <person name="Seed K.D."/>
            <person name="Bodi K.L."/>
            <person name="Kropinski A.M."/>
            <person name="Ackermann H.W."/>
            <person name="Calderwood S.B."/>
            <person name="Qadri F."/>
            <person name="Camilli A."/>
        </authorList>
    </citation>
    <scope>NUCLEOTIDE SEQUENCE [LARGE SCALE GENOMIC DNA]</scope>
</reference>
<dbReference type="Proteomes" id="UP000007502">
    <property type="component" value="Segment"/>
</dbReference>
<dbReference type="KEGG" id="vg:10228572"/>
<evidence type="ECO:0000313" key="1">
    <source>
        <dbReference type="EMBL" id="ADX87909.1"/>
    </source>
</evidence>
<keyword evidence="2" id="KW-1185">Reference proteome</keyword>
<dbReference type="GeneID" id="10228572"/>
<name>F1D1B5_9CAUD</name>
<evidence type="ECO:0000313" key="2">
    <source>
        <dbReference type="Proteomes" id="UP000007502"/>
    </source>
</evidence>
<gene>
    <name evidence="1" type="primary">ORF93</name>
</gene>
<organism evidence="1 2">
    <name type="scientific">Vibrio phage ICP1</name>
    <dbReference type="NCBI Taxonomy" id="979525"/>
    <lineage>
        <taxon>Viruses</taxon>
        <taxon>Duplodnaviria</taxon>
        <taxon>Heunggongvirae</taxon>
        <taxon>Uroviricota</taxon>
        <taxon>Caudoviricetes</taxon>
        <taxon>Mohonavirus</taxon>
        <taxon>Mohonavirus ICP1</taxon>
    </lineage>
</organism>
<proteinExistence type="predicted"/>
<accession>F1D1B5</accession>
<protein>
    <submittedName>
        <fullName evidence="1">Uncharacterized protein ORF93</fullName>
    </submittedName>
</protein>